<dbReference type="AlphaFoldDB" id="A0AA95NCM5"/>
<dbReference type="EMBL" id="CP116346">
    <property type="protein sequence ID" value="WIT12582.1"/>
    <property type="molecule type" value="Genomic_DNA"/>
</dbReference>
<proteinExistence type="predicted"/>
<organism evidence="2 3">
    <name type="scientific">Paucibacter sediminis</name>
    <dbReference type="NCBI Taxonomy" id="3019553"/>
    <lineage>
        <taxon>Bacteria</taxon>
        <taxon>Pseudomonadati</taxon>
        <taxon>Pseudomonadota</taxon>
        <taxon>Betaproteobacteria</taxon>
        <taxon>Burkholderiales</taxon>
        <taxon>Sphaerotilaceae</taxon>
        <taxon>Roseateles</taxon>
    </lineage>
</organism>
<evidence type="ECO:0000313" key="3">
    <source>
        <dbReference type="Proteomes" id="UP001177769"/>
    </source>
</evidence>
<dbReference type="PANTHER" id="PTHR41252:SF1">
    <property type="entry name" value="BLR2505 PROTEIN"/>
    <property type="match status" value="1"/>
</dbReference>
<keyword evidence="3" id="KW-1185">Reference proteome</keyword>
<dbReference type="RefSeq" id="WP_285233680.1">
    <property type="nucleotide sequence ID" value="NZ_CP116346.1"/>
</dbReference>
<feature type="domain" description="SnoaL-like" evidence="1">
    <location>
        <begin position="8"/>
        <end position="115"/>
    </location>
</feature>
<dbReference type="Gene3D" id="3.10.450.50">
    <property type="match status" value="1"/>
</dbReference>
<sequence length="134" mass="14781">MSNPVEIVQAAYAAFGRGDIPGLLNYLSDDVEWTFDGSSGEAYLRTARGKDDVMKWFGQVLAVDGIQAFEPRQFLAGPDHVTVLGWERTQALPNGGVFESNWVHVWQLRDGKLARFFGMFDTAAAAKARASVRV</sequence>
<dbReference type="PANTHER" id="PTHR41252">
    <property type="entry name" value="BLR2505 PROTEIN"/>
    <property type="match status" value="1"/>
</dbReference>
<evidence type="ECO:0000259" key="1">
    <source>
        <dbReference type="Pfam" id="PF12680"/>
    </source>
</evidence>
<evidence type="ECO:0000313" key="2">
    <source>
        <dbReference type="EMBL" id="WIT12582.1"/>
    </source>
</evidence>
<dbReference type="KEGG" id="pais:PFX98_02950"/>
<reference evidence="2" key="1">
    <citation type="submission" date="2023-01" db="EMBL/GenBank/DDBJ databases">
        <title>Whole genome sequence of Paucibacter sp. S2-9 isolated from pond sediment.</title>
        <authorList>
            <person name="Jung J.Y."/>
        </authorList>
    </citation>
    <scope>NUCLEOTIDE SEQUENCE</scope>
    <source>
        <strain evidence="2">S2-9</strain>
    </source>
</reference>
<gene>
    <name evidence="2" type="ORF">PFX98_02950</name>
</gene>
<dbReference type="SUPFAM" id="SSF54427">
    <property type="entry name" value="NTF2-like"/>
    <property type="match status" value="1"/>
</dbReference>
<dbReference type="Proteomes" id="UP001177769">
    <property type="component" value="Chromosome"/>
</dbReference>
<protein>
    <submittedName>
        <fullName evidence="2">Nuclear transport factor 2 family protein</fullName>
    </submittedName>
</protein>
<name>A0AA95NCM5_9BURK</name>
<dbReference type="Pfam" id="PF12680">
    <property type="entry name" value="SnoaL_2"/>
    <property type="match status" value="1"/>
</dbReference>
<dbReference type="InterPro" id="IPR032710">
    <property type="entry name" value="NTF2-like_dom_sf"/>
</dbReference>
<dbReference type="InterPro" id="IPR037401">
    <property type="entry name" value="SnoaL-like"/>
</dbReference>
<accession>A0AA95NCM5</accession>